<sequence>MSNKRAFPFLVSPYSLTQRLVLAGLTACWFGALVSFYAWWFDPAHVVTEGGFWAITLVFFWDTLTSAYFLFFISRARIPDTRQAPADGWRVAMVVTKAPGEPFAMVQETLRGMLAQDYRHDTWLADERPDAVTIRWCAFNGVKISSRDAVAEYHRPDWPRRTGCKEGNLAYFYDHFGYDTYDFVVQLDADHVPQPGYLEAMLRPFLDARVGYVSAPSICDRNAGHSWPARARLYAEAHLHGLQQAGHANGFVPLCFGSHYAIRTAALKAVGGLGPELAEDHSTTLMLNAAGWRGVHAFSATAHGHGPRCFRDFAVQEFQWARSLMNILLGHLPRHWRGLSPSHRLQFAYTELWYLLSSVSMLVVLLLPAIALFSSTPLVTVSFAQFLWRLGLIILPLLLLYRYLCRQGFARPPSARCLGWEALLYLILRWPWSLLGSVAGIGDRLFRRRWVFEVTPKPGTPSAAGSPARLAMPYLACSLFAILPVFLLHPADDMVGYVFFSALNAIIYALTFSVVAFLPPAARAPAASINDAASCPTDE</sequence>
<feature type="transmembrane region" description="Helical" evidence="8">
    <location>
        <begin position="470"/>
        <end position="488"/>
    </location>
</feature>
<reference evidence="10 11" key="1">
    <citation type="submission" date="2019-09" db="EMBL/GenBank/DDBJ databases">
        <title>Whole-genome sequence of the purple sulfur bacterium Thiohalocapsa marina DSM 19078.</title>
        <authorList>
            <person name="Kyndt J.A."/>
            <person name="Meyer T.E."/>
        </authorList>
    </citation>
    <scope>NUCLEOTIDE SEQUENCE [LARGE SCALE GENOMIC DNA]</scope>
    <source>
        <strain evidence="10 11">DSM 19078</strain>
    </source>
</reference>
<dbReference type="InterPro" id="IPR001173">
    <property type="entry name" value="Glyco_trans_2-like"/>
</dbReference>
<evidence type="ECO:0000259" key="9">
    <source>
        <dbReference type="Pfam" id="PF13632"/>
    </source>
</evidence>
<keyword evidence="5 8" id="KW-0812">Transmembrane</keyword>
<organism evidence="10 11">
    <name type="scientific">Thiohalocapsa marina</name>
    <dbReference type="NCBI Taxonomy" id="424902"/>
    <lineage>
        <taxon>Bacteria</taxon>
        <taxon>Pseudomonadati</taxon>
        <taxon>Pseudomonadota</taxon>
        <taxon>Gammaproteobacteria</taxon>
        <taxon>Chromatiales</taxon>
        <taxon>Chromatiaceae</taxon>
        <taxon>Thiohalocapsa</taxon>
    </lineage>
</organism>
<accession>A0A5M8FUC7</accession>
<name>A0A5M8FUC7_9GAMM</name>
<dbReference type="RefSeq" id="WP_150090036.1">
    <property type="nucleotide sequence ID" value="NZ_JBFUOH010000084.1"/>
</dbReference>
<dbReference type="InterPro" id="IPR029044">
    <property type="entry name" value="Nucleotide-diphossugar_trans"/>
</dbReference>
<evidence type="ECO:0000256" key="5">
    <source>
        <dbReference type="ARBA" id="ARBA00022692"/>
    </source>
</evidence>
<evidence type="ECO:0000256" key="8">
    <source>
        <dbReference type="SAM" id="Phobius"/>
    </source>
</evidence>
<dbReference type="SUPFAM" id="SSF53448">
    <property type="entry name" value="Nucleotide-diphospho-sugar transferases"/>
    <property type="match status" value="1"/>
</dbReference>
<gene>
    <name evidence="10" type="ORF">F2Q65_02415</name>
</gene>
<evidence type="ECO:0000313" key="10">
    <source>
        <dbReference type="EMBL" id="KAA6187395.1"/>
    </source>
</evidence>
<proteinExistence type="predicted"/>
<evidence type="ECO:0000313" key="11">
    <source>
        <dbReference type="Proteomes" id="UP000322981"/>
    </source>
</evidence>
<dbReference type="OrthoDB" id="9806824at2"/>
<keyword evidence="3" id="KW-0328">Glycosyltransferase</keyword>
<feature type="transmembrane region" description="Helical" evidence="8">
    <location>
        <begin position="494"/>
        <end position="518"/>
    </location>
</feature>
<dbReference type="GO" id="GO:0016758">
    <property type="term" value="F:hexosyltransferase activity"/>
    <property type="evidence" value="ECO:0007669"/>
    <property type="project" value="TreeGrafter"/>
</dbReference>
<protein>
    <submittedName>
        <fullName evidence="10">Glycosyltransferase</fullName>
    </submittedName>
</protein>
<comment type="caution">
    <text evidence="10">The sequence shown here is derived from an EMBL/GenBank/DDBJ whole genome shotgun (WGS) entry which is preliminary data.</text>
</comment>
<dbReference type="Proteomes" id="UP000322981">
    <property type="component" value="Unassembled WGS sequence"/>
</dbReference>
<evidence type="ECO:0000256" key="2">
    <source>
        <dbReference type="ARBA" id="ARBA00004881"/>
    </source>
</evidence>
<dbReference type="InterPro" id="IPR050321">
    <property type="entry name" value="Glycosyltr_2/OpgH_subfam"/>
</dbReference>
<feature type="transmembrane region" description="Helical" evidence="8">
    <location>
        <begin position="386"/>
        <end position="404"/>
    </location>
</feature>
<feature type="domain" description="Glycosyltransferase 2-like" evidence="9">
    <location>
        <begin position="184"/>
        <end position="388"/>
    </location>
</feature>
<dbReference type="Gene3D" id="3.90.550.10">
    <property type="entry name" value="Spore Coat Polysaccharide Biosynthesis Protein SpsA, Chain A"/>
    <property type="match status" value="1"/>
</dbReference>
<evidence type="ECO:0000256" key="6">
    <source>
        <dbReference type="ARBA" id="ARBA00022989"/>
    </source>
</evidence>
<dbReference type="Pfam" id="PF13632">
    <property type="entry name" value="Glyco_trans_2_3"/>
    <property type="match status" value="1"/>
</dbReference>
<evidence type="ECO:0000256" key="1">
    <source>
        <dbReference type="ARBA" id="ARBA00004141"/>
    </source>
</evidence>
<dbReference type="AlphaFoldDB" id="A0A5M8FUC7"/>
<feature type="transmembrane region" description="Helical" evidence="8">
    <location>
        <begin position="352"/>
        <end position="374"/>
    </location>
</feature>
<keyword evidence="6 8" id="KW-1133">Transmembrane helix</keyword>
<dbReference type="PANTHER" id="PTHR43867">
    <property type="entry name" value="CELLULOSE SYNTHASE CATALYTIC SUBUNIT A [UDP-FORMING]"/>
    <property type="match status" value="1"/>
</dbReference>
<keyword evidence="4 10" id="KW-0808">Transferase</keyword>
<feature type="transmembrane region" description="Helical" evidence="8">
    <location>
        <begin position="20"/>
        <end position="40"/>
    </location>
</feature>
<evidence type="ECO:0000256" key="4">
    <source>
        <dbReference type="ARBA" id="ARBA00022679"/>
    </source>
</evidence>
<dbReference type="EMBL" id="VWXX01000002">
    <property type="protein sequence ID" value="KAA6187395.1"/>
    <property type="molecule type" value="Genomic_DNA"/>
</dbReference>
<evidence type="ECO:0000256" key="3">
    <source>
        <dbReference type="ARBA" id="ARBA00022676"/>
    </source>
</evidence>
<keyword evidence="7 8" id="KW-0472">Membrane</keyword>
<dbReference type="GO" id="GO:0005886">
    <property type="term" value="C:plasma membrane"/>
    <property type="evidence" value="ECO:0007669"/>
    <property type="project" value="TreeGrafter"/>
</dbReference>
<evidence type="ECO:0000256" key="7">
    <source>
        <dbReference type="ARBA" id="ARBA00023136"/>
    </source>
</evidence>
<feature type="transmembrane region" description="Helical" evidence="8">
    <location>
        <begin position="52"/>
        <end position="73"/>
    </location>
</feature>
<comment type="subcellular location">
    <subcellularLocation>
        <location evidence="1">Membrane</location>
        <topology evidence="1">Multi-pass membrane protein</topology>
    </subcellularLocation>
</comment>
<keyword evidence="11" id="KW-1185">Reference proteome</keyword>
<dbReference type="PANTHER" id="PTHR43867:SF2">
    <property type="entry name" value="CELLULOSE SYNTHASE CATALYTIC SUBUNIT A [UDP-FORMING]"/>
    <property type="match status" value="1"/>
</dbReference>
<comment type="pathway">
    <text evidence="2">Glycan metabolism.</text>
</comment>